<sequence>MTDLPSTFLWGASTAPHQIEGNNINSDWWALEAAAGMEFSGDAVDSYHRYREDMELLAAAGFNAYRFGIEWARIEPRPGQISRAELAHYRRMIETAFELGLEPVITLQHFTAPAWFANEGGWMSDTAVERFSFFVTAATQILDGVTWVATMNEPNMQAMTVMIREAMTSGLISEWQSPTVDGEAQRERIAANLPTPEPRIGHRMVEIHHAARRILREHTDAKIGWTIANAALTSTPGNEDKLTHIRYDQEDLYLEGSRGDDWVGVQSYSSQQVDANGIVPHPEHPDNTQTGAAYRPDALGMAIRHTWEVTGLPILVTENGIPTADDNRRIEYTTGALQGMIAAIGEGADVRGYLHWSLLDNYEWGHWHPTFGLIAVDRETFERKPKPSLSWLGQVARTQGTSLSDTSK</sequence>
<dbReference type="GO" id="GO:0016052">
    <property type="term" value="P:carbohydrate catabolic process"/>
    <property type="evidence" value="ECO:0007669"/>
    <property type="project" value="TreeGrafter"/>
</dbReference>
<keyword evidence="3" id="KW-0326">Glycosidase</keyword>
<keyword evidence="6" id="KW-1185">Reference proteome</keyword>
<dbReference type="AlphaFoldDB" id="A0AA41XFR0"/>
<dbReference type="PANTHER" id="PTHR10353">
    <property type="entry name" value="GLYCOSYL HYDROLASE"/>
    <property type="match status" value="1"/>
</dbReference>
<dbReference type="Pfam" id="PF00232">
    <property type="entry name" value="Glyco_hydro_1"/>
    <property type="match status" value="2"/>
</dbReference>
<dbReference type="PANTHER" id="PTHR10353:SF209">
    <property type="entry name" value="GALACTOLIPID GALACTOSYLTRANSFERASE SFR2, CHLOROPLASTIC"/>
    <property type="match status" value="1"/>
</dbReference>
<keyword evidence="2" id="KW-0378">Hydrolase</keyword>
<comment type="similarity">
    <text evidence="1 4">Belongs to the glycosyl hydrolase 1 family.</text>
</comment>
<organism evidence="5 6">
    <name type="scientific">Herbiconiux oxytropis</name>
    <dbReference type="NCBI Taxonomy" id="2970915"/>
    <lineage>
        <taxon>Bacteria</taxon>
        <taxon>Bacillati</taxon>
        <taxon>Actinomycetota</taxon>
        <taxon>Actinomycetes</taxon>
        <taxon>Micrococcales</taxon>
        <taxon>Microbacteriaceae</taxon>
        <taxon>Herbiconiux</taxon>
    </lineage>
</organism>
<evidence type="ECO:0000256" key="4">
    <source>
        <dbReference type="RuleBase" id="RU003690"/>
    </source>
</evidence>
<dbReference type="GO" id="GO:0005829">
    <property type="term" value="C:cytosol"/>
    <property type="evidence" value="ECO:0007669"/>
    <property type="project" value="TreeGrafter"/>
</dbReference>
<dbReference type="InterPro" id="IPR001360">
    <property type="entry name" value="Glyco_hydro_1"/>
</dbReference>
<dbReference type="PRINTS" id="PR00131">
    <property type="entry name" value="GLHYDRLASE1"/>
</dbReference>
<evidence type="ECO:0000313" key="5">
    <source>
        <dbReference type="EMBL" id="MCS5727366.1"/>
    </source>
</evidence>
<dbReference type="GO" id="GO:0008422">
    <property type="term" value="F:beta-glucosidase activity"/>
    <property type="evidence" value="ECO:0007669"/>
    <property type="project" value="TreeGrafter"/>
</dbReference>
<name>A0AA41XFR0_9MICO</name>
<comment type="caution">
    <text evidence="5">The sequence shown here is derived from an EMBL/GenBank/DDBJ whole genome shotgun (WGS) entry which is preliminary data.</text>
</comment>
<evidence type="ECO:0000256" key="1">
    <source>
        <dbReference type="ARBA" id="ARBA00010838"/>
    </source>
</evidence>
<dbReference type="EMBL" id="JANLCK010000010">
    <property type="protein sequence ID" value="MCS5727366.1"/>
    <property type="molecule type" value="Genomic_DNA"/>
</dbReference>
<reference evidence="5" key="1">
    <citation type="submission" date="2022-08" db="EMBL/GenBank/DDBJ databases">
        <authorList>
            <person name="Deng Y."/>
            <person name="Han X.-F."/>
            <person name="Zhang Y.-Q."/>
        </authorList>
    </citation>
    <scope>NUCLEOTIDE SEQUENCE</scope>
    <source>
        <strain evidence="5">CPCC 203407</strain>
    </source>
</reference>
<dbReference type="Proteomes" id="UP001165587">
    <property type="component" value="Unassembled WGS sequence"/>
</dbReference>
<gene>
    <name evidence="5" type="ORF">N1028_15835</name>
</gene>
<protein>
    <submittedName>
        <fullName evidence="5">Family 1 glycosylhydrolase</fullName>
    </submittedName>
</protein>
<dbReference type="Gene3D" id="3.20.20.80">
    <property type="entry name" value="Glycosidases"/>
    <property type="match status" value="1"/>
</dbReference>
<dbReference type="SUPFAM" id="SSF51445">
    <property type="entry name" value="(Trans)glycosidases"/>
    <property type="match status" value="1"/>
</dbReference>
<proteinExistence type="inferred from homology"/>
<evidence type="ECO:0000256" key="2">
    <source>
        <dbReference type="ARBA" id="ARBA00022801"/>
    </source>
</evidence>
<evidence type="ECO:0000313" key="6">
    <source>
        <dbReference type="Proteomes" id="UP001165587"/>
    </source>
</evidence>
<dbReference type="InterPro" id="IPR017853">
    <property type="entry name" value="GH"/>
</dbReference>
<evidence type="ECO:0000256" key="3">
    <source>
        <dbReference type="ARBA" id="ARBA00023295"/>
    </source>
</evidence>
<accession>A0AA41XFR0</accession>
<dbReference type="RefSeq" id="WP_259530357.1">
    <property type="nucleotide sequence ID" value="NZ_JANLCK010000010.1"/>
</dbReference>